<dbReference type="KEGG" id="elim:B2M23_13350"/>
<dbReference type="InterPro" id="IPR044213">
    <property type="entry name" value="At2g44920-like"/>
</dbReference>
<accession>A0AAC9W393</accession>
<evidence type="ECO:0000313" key="1">
    <source>
        <dbReference type="EMBL" id="ARD66460.1"/>
    </source>
</evidence>
<dbReference type="Pfam" id="PF00805">
    <property type="entry name" value="Pentapeptide"/>
    <property type="match status" value="1"/>
</dbReference>
<dbReference type="PANTHER" id="PTHR47200:SF2">
    <property type="entry name" value="THYLAKOID LUMENAL 15 KDA PROTEIN 1, CHLOROPLASTIC"/>
    <property type="match status" value="1"/>
</dbReference>
<dbReference type="EMBL" id="CP019962">
    <property type="protein sequence ID" value="ARD66460.1"/>
    <property type="molecule type" value="Genomic_DNA"/>
</dbReference>
<dbReference type="Proteomes" id="UP000192391">
    <property type="component" value="Chromosome"/>
</dbReference>
<dbReference type="InterPro" id="IPR001646">
    <property type="entry name" value="5peptide_repeat"/>
</dbReference>
<gene>
    <name evidence="1" type="ORF">B2M23_13350</name>
</gene>
<dbReference type="PANTHER" id="PTHR47200">
    <property type="entry name" value="THYLAKOID LUMENAL 15 KDA PROTEIN 1, CHLOROPLASTIC"/>
    <property type="match status" value="1"/>
</dbReference>
<protein>
    <recommendedName>
        <fullName evidence="3">Pentapeptide repeat-containing protein</fullName>
    </recommendedName>
</protein>
<organism evidence="1 2">
    <name type="scientific">Eubacterium limosum</name>
    <dbReference type="NCBI Taxonomy" id="1736"/>
    <lineage>
        <taxon>Bacteria</taxon>
        <taxon>Bacillati</taxon>
        <taxon>Bacillota</taxon>
        <taxon>Clostridia</taxon>
        <taxon>Eubacteriales</taxon>
        <taxon>Eubacteriaceae</taxon>
        <taxon>Eubacterium</taxon>
    </lineage>
</organism>
<dbReference type="Gene3D" id="2.160.20.80">
    <property type="entry name" value="E3 ubiquitin-protein ligase SopA"/>
    <property type="match status" value="1"/>
</dbReference>
<evidence type="ECO:0008006" key="3">
    <source>
        <dbReference type="Google" id="ProtNLM"/>
    </source>
</evidence>
<name>A0AAC9W393_EUBLI</name>
<proteinExistence type="predicted"/>
<dbReference type="SUPFAM" id="SSF141571">
    <property type="entry name" value="Pentapeptide repeat-like"/>
    <property type="match status" value="1"/>
</dbReference>
<reference evidence="2" key="1">
    <citation type="journal article" date="2017" name="Sci. Rep.">
        <title>Determination of the Genome and Primary Transcriptome of Syngas Fermenting Eubacterium limosum ATCC 8486.</title>
        <authorList>
            <person name="Song Y."/>
            <person name="Shin J."/>
            <person name="Jeong Y."/>
            <person name="Jin S."/>
            <person name="Lee J.K."/>
            <person name="Kim D.R."/>
            <person name="Kim S.C."/>
            <person name="Cho S."/>
            <person name="Cho B.K."/>
        </authorList>
    </citation>
    <scope>NUCLEOTIDE SEQUENCE [LARGE SCALE GENOMIC DNA]</scope>
    <source>
        <strain evidence="2">ATCC 8486</strain>
    </source>
</reference>
<dbReference type="AlphaFoldDB" id="A0AAC9W393"/>
<sequence>MKKLHNEIKTDQYRELTIDCENCCGLCCVALYFSKNEGFPENKRAGKPCVNLQKNFRCRVHTELEKRKLKGCMAYDCFGAGQKVTQTVYHGKSWKDKDVKPDEMYRVFLAVYQLHQMLWYLNEAALLIPAADIYGVIESAIQDLDRLTRQTPEALLKLDLEACREKTNRLLKEVWHRVQNTVKSTVEPQKSVDFIGKDFKKAVLDGQDFSMSLLIAANLEGCSLGGANFLGADLRDANLKNADLRESIFLTQAQVNTAKGNAYTKLPEFVTCPKTWRK</sequence>
<evidence type="ECO:0000313" key="2">
    <source>
        <dbReference type="Proteomes" id="UP000192391"/>
    </source>
</evidence>